<feature type="transmembrane region" description="Helical" evidence="10">
    <location>
        <begin position="103"/>
        <end position="130"/>
    </location>
</feature>
<comment type="function">
    <text evidence="8">Part of the ABC transporter complex GsiABCD involved in glutathione import. Probably responsible for the translocation of the substrate across the membrane.</text>
</comment>
<keyword evidence="14" id="KW-1185">Reference proteome</keyword>
<accession>A0A972GMX9</accession>
<dbReference type="InterPro" id="IPR050366">
    <property type="entry name" value="BP-dependent_transpt_permease"/>
</dbReference>
<comment type="similarity">
    <text evidence="2 10">Belongs to the binding-protein-dependent transport system permease family.</text>
</comment>
<gene>
    <name evidence="13" type="ORF">GC093_11000</name>
</gene>
<feature type="domain" description="ABC transmembrane type-1" evidence="12">
    <location>
        <begin position="101"/>
        <end position="290"/>
    </location>
</feature>
<evidence type="ECO:0000256" key="7">
    <source>
        <dbReference type="ARBA" id="ARBA00023136"/>
    </source>
</evidence>
<evidence type="ECO:0000256" key="5">
    <source>
        <dbReference type="ARBA" id="ARBA00022692"/>
    </source>
</evidence>
<dbReference type="GO" id="GO:0005886">
    <property type="term" value="C:plasma membrane"/>
    <property type="evidence" value="ECO:0007669"/>
    <property type="project" value="UniProtKB-SubCell"/>
</dbReference>
<evidence type="ECO:0000259" key="12">
    <source>
        <dbReference type="PROSITE" id="PS50928"/>
    </source>
</evidence>
<feature type="transmembrane region" description="Helical" evidence="10">
    <location>
        <begin position="150"/>
        <end position="174"/>
    </location>
</feature>
<dbReference type="PANTHER" id="PTHR43386:SF3">
    <property type="entry name" value="GLUTATHIONE TRANSPORT SYSTEM PERMEASE PROTEIN GSID"/>
    <property type="match status" value="1"/>
</dbReference>
<evidence type="ECO:0000256" key="11">
    <source>
        <dbReference type="SAM" id="MobiDB-lite"/>
    </source>
</evidence>
<evidence type="ECO:0000256" key="3">
    <source>
        <dbReference type="ARBA" id="ARBA00022448"/>
    </source>
</evidence>
<comment type="caution">
    <text evidence="13">The sequence shown here is derived from an EMBL/GenBank/DDBJ whole genome shotgun (WGS) entry which is preliminary data.</text>
</comment>
<keyword evidence="6 10" id="KW-1133">Transmembrane helix</keyword>
<evidence type="ECO:0000256" key="9">
    <source>
        <dbReference type="ARBA" id="ARBA00041106"/>
    </source>
</evidence>
<dbReference type="PROSITE" id="PS50928">
    <property type="entry name" value="ABC_TM1"/>
    <property type="match status" value="1"/>
</dbReference>
<dbReference type="PANTHER" id="PTHR43386">
    <property type="entry name" value="OLIGOPEPTIDE TRANSPORT SYSTEM PERMEASE PROTEIN APPC"/>
    <property type="match status" value="1"/>
</dbReference>
<dbReference type="SUPFAM" id="SSF161098">
    <property type="entry name" value="MetI-like"/>
    <property type="match status" value="1"/>
</dbReference>
<sequence length="303" mass="32235">MNDKSAKTGSGSAVPGETLASNRKKSPTAGFFSKFCKQRMSLAAGIFIVILIIIALFGPYLTPYDSNEPDYDVLMSGPSMAHWAGTDEYGRDILSRLIEGTRLTLAVSLSAVGIAAFLGTILGLLSGFYGGWLDRLIMRSSDVLFSFPDLLLAIAIVAILGPGLMNVVIAVAVFGTPSFARIIRSVTLSAKETLFVEAAHSMGAKNRRIIWKHIFPETVPSVIVNVTMKIGGAILAAASLSFLGMGATPTDPDWGAMLSMGRDYLSIAPHIVYFPGAAIFLTVLAFNLVGDGLRDALDPKTKN</sequence>
<dbReference type="InterPro" id="IPR000515">
    <property type="entry name" value="MetI-like"/>
</dbReference>
<dbReference type="AlphaFoldDB" id="A0A972GMX9"/>
<keyword evidence="5 10" id="KW-0812">Transmembrane</keyword>
<dbReference type="InterPro" id="IPR035906">
    <property type="entry name" value="MetI-like_sf"/>
</dbReference>
<feature type="transmembrane region" description="Helical" evidence="10">
    <location>
        <begin position="222"/>
        <end position="247"/>
    </location>
</feature>
<feature type="region of interest" description="Disordered" evidence="11">
    <location>
        <begin position="1"/>
        <end position="25"/>
    </location>
</feature>
<evidence type="ECO:0000256" key="1">
    <source>
        <dbReference type="ARBA" id="ARBA00004651"/>
    </source>
</evidence>
<keyword evidence="4" id="KW-1003">Cell membrane</keyword>
<feature type="transmembrane region" description="Helical" evidence="10">
    <location>
        <begin position="40"/>
        <end position="61"/>
    </location>
</feature>
<name>A0A972GMX9_9BACL</name>
<dbReference type="GO" id="GO:0071916">
    <property type="term" value="F:dipeptide transmembrane transporter activity"/>
    <property type="evidence" value="ECO:0007669"/>
    <property type="project" value="TreeGrafter"/>
</dbReference>
<evidence type="ECO:0000256" key="10">
    <source>
        <dbReference type="RuleBase" id="RU363032"/>
    </source>
</evidence>
<dbReference type="CDD" id="cd06261">
    <property type="entry name" value="TM_PBP2"/>
    <property type="match status" value="1"/>
</dbReference>
<dbReference type="Proteomes" id="UP000641588">
    <property type="component" value="Unassembled WGS sequence"/>
</dbReference>
<keyword evidence="3 10" id="KW-0813">Transport</keyword>
<evidence type="ECO:0000313" key="14">
    <source>
        <dbReference type="Proteomes" id="UP000641588"/>
    </source>
</evidence>
<feature type="transmembrane region" description="Helical" evidence="10">
    <location>
        <begin position="267"/>
        <end position="290"/>
    </location>
</feature>
<dbReference type="InterPro" id="IPR025966">
    <property type="entry name" value="OppC_N"/>
</dbReference>
<evidence type="ECO:0000313" key="13">
    <source>
        <dbReference type="EMBL" id="NOU93746.1"/>
    </source>
</evidence>
<evidence type="ECO:0000256" key="4">
    <source>
        <dbReference type="ARBA" id="ARBA00022475"/>
    </source>
</evidence>
<evidence type="ECO:0000256" key="2">
    <source>
        <dbReference type="ARBA" id="ARBA00009306"/>
    </source>
</evidence>
<protein>
    <recommendedName>
        <fullName evidence="9">Glutathione transport system permease protein GsiD</fullName>
    </recommendedName>
</protein>
<proteinExistence type="inferred from homology"/>
<dbReference type="Pfam" id="PF00528">
    <property type="entry name" value="BPD_transp_1"/>
    <property type="match status" value="1"/>
</dbReference>
<dbReference type="Gene3D" id="1.10.3720.10">
    <property type="entry name" value="MetI-like"/>
    <property type="match status" value="1"/>
</dbReference>
<keyword evidence="7 10" id="KW-0472">Membrane</keyword>
<dbReference type="Pfam" id="PF12911">
    <property type="entry name" value="OppC_N"/>
    <property type="match status" value="1"/>
</dbReference>
<evidence type="ECO:0000256" key="6">
    <source>
        <dbReference type="ARBA" id="ARBA00022989"/>
    </source>
</evidence>
<evidence type="ECO:0000256" key="8">
    <source>
        <dbReference type="ARBA" id="ARBA00037215"/>
    </source>
</evidence>
<organism evidence="13 14">
    <name type="scientific">Paenibacillus foliorum</name>
    <dbReference type="NCBI Taxonomy" id="2654974"/>
    <lineage>
        <taxon>Bacteria</taxon>
        <taxon>Bacillati</taxon>
        <taxon>Bacillota</taxon>
        <taxon>Bacilli</taxon>
        <taxon>Bacillales</taxon>
        <taxon>Paenibacillaceae</taxon>
        <taxon>Paenibacillus</taxon>
    </lineage>
</organism>
<comment type="subcellular location">
    <subcellularLocation>
        <location evidence="1 10">Cell membrane</location>
        <topology evidence="1 10">Multi-pass membrane protein</topology>
    </subcellularLocation>
</comment>
<dbReference type="RefSeq" id="WP_171651931.1">
    <property type="nucleotide sequence ID" value="NZ_WHOD01000049.1"/>
</dbReference>
<reference evidence="13" key="1">
    <citation type="submission" date="2019-10" db="EMBL/GenBank/DDBJ databases">
        <title>Description of Paenibacillus glebae sp. nov.</title>
        <authorList>
            <person name="Carlier A."/>
            <person name="Qi S."/>
        </authorList>
    </citation>
    <scope>NUCLEOTIDE SEQUENCE</scope>
    <source>
        <strain evidence="13">LMG 31456</strain>
    </source>
</reference>
<dbReference type="EMBL" id="WHOD01000049">
    <property type="protein sequence ID" value="NOU93746.1"/>
    <property type="molecule type" value="Genomic_DNA"/>
</dbReference>